<dbReference type="RefSeq" id="WP_252811296.1">
    <property type="nucleotide sequence ID" value="NZ_BAAABM010000046.1"/>
</dbReference>
<accession>A0ABN0X410</accession>
<name>A0ABN0X410_9ACTN</name>
<protein>
    <submittedName>
        <fullName evidence="1">Uncharacterized protein</fullName>
    </submittedName>
</protein>
<comment type="caution">
    <text evidence="1">The sequence shown here is derived from an EMBL/GenBank/DDBJ whole genome shotgun (WGS) entry which is preliminary data.</text>
</comment>
<dbReference type="EMBL" id="BAAABM010000046">
    <property type="protein sequence ID" value="GAA0354581.1"/>
    <property type="molecule type" value="Genomic_DNA"/>
</dbReference>
<evidence type="ECO:0000313" key="2">
    <source>
        <dbReference type="Proteomes" id="UP001501822"/>
    </source>
</evidence>
<dbReference type="Proteomes" id="UP001501822">
    <property type="component" value="Unassembled WGS sequence"/>
</dbReference>
<gene>
    <name evidence="1" type="ORF">GCM10010151_50170</name>
</gene>
<evidence type="ECO:0000313" key="1">
    <source>
        <dbReference type="EMBL" id="GAA0354581.1"/>
    </source>
</evidence>
<sequence>MSAGSIASGHAEPARFDAHGGGGLARAGALFGGDLSPWQGRLLLAAAIAGRPDDPAGALRQVLDLRR</sequence>
<keyword evidence="2" id="KW-1185">Reference proteome</keyword>
<organism evidence="1 2">
    <name type="scientific">Actinoallomurus spadix</name>
    <dbReference type="NCBI Taxonomy" id="79912"/>
    <lineage>
        <taxon>Bacteria</taxon>
        <taxon>Bacillati</taxon>
        <taxon>Actinomycetota</taxon>
        <taxon>Actinomycetes</taxon>
        <taxon>Streptosporangiales</taxon>
        <taxon>Thermomonosporaceae</taxon>
        <taxon>Actinoallomurus</taxon>
    </lineage>
</organism>
<reference evidence="1 2" key="1">
    <citation type="journal article" date="2019" name="Int. J. Syst. Evol. Microbiol.">
        <title>The Global Catalogue of Microorganisms (GCM) 10K type strain sequencing project: providing services to taxonomists for standard genome sequencing and annotation.</title>
        <authorList>
            <consortium name="The Broad Institute Genomics Platform"/>
            <consortium name="The Broad Institute Genome Sequencing Center for Infectious Disease"/>
            <person name="Wu L."/>
            <person name="Ma J."/>
        </authorList>
    </citation>
    <scope>NUCLEOTIDE SEQUENCE [LARGE SCALE GENOMIC DNA]</scope>
    <source>
        <strain evidence="1 2">JCM 3146</strain>
    </source>
</reference>
<proteinExistence type="predicted"/>